<proteinExistence type="predicted"/>
<reference evidence="5 6" key="1">
    <citation type="journal article" date="2013" name="Nature">
        <title>Insights into bilaterian evolution from three spiralian genomes.</title>
        <authorList>
            <person name="Simakov O."/>
            <person name="Marletaz F."/>
            <person name="Cho S.J."/>
            <person name="Edsinger-Gonzales E."/>
            <person name="Havlak P."/>
            <person name="Hellsten U."/>
            <person name="Kuo D.H."/>
            <person name="Larsson T."/>
            <person name="Lv J."/>
            <person name="Arendt D."/>
            <person name="Savage R."/>
            <person name="Osoegawa K."/>
            <person name="de Jong P."/>
            <person name="Grimwood J."/>
            <person name="Chapman J.A."/>
            <person name="Shapiro H."/>
            <person name="Aerts A."/>
            <person name="Otillar R.P."/>
            <person name="Terry A.Y."/>
            <person name="Boore J.L."/>
            <person name="Grigoriev I.V."/>
            <person name="Lindberg D.R."/>
            <person name="Seaver E.C."/>
            <person name="Weisblat D.A."/>
            <person name="Putnam N.H."/>
            <person name="Rokhsar D.S."/>
        </authorList>
    </citation>
    <scope>NUCLEOTIDE SEQUENCE [LARGE SCALE GENOMIC DNA]</scope>
</reference>
<evidence type="ECO:0000313" key="6">
    <source>
        <dbReference type="Proteomes" id="UP000030746"/>
    </source>
</evidence>
<sequence>MFRAIWPGRLHIYAFLWWYTIRLQKIEKKTAVPSLFKWTKVRNGSDERRKRIERRSNTVVASSSNVVGDNGEDIFYGCMDNIGLQDDVIVERSISDDFNFQIPVNVNAETVETATQTLPLKQYYFSSENFKDDSAGIHFYTGLEFYAKFLMVFQSLGAAVHHLRAAHSSGTISILPAIDQFFLTLIKFRQHKTNFELSRMFGISEFSVSNIFITWVCFMFKQWSELNIWPPREVVYYYSPKDFKSKFPATRCIIDGTEIPIKKPKPPLTQQATFSTYKNQNTVKTLVSAIPAGLIVDIPKAYGGSTSDRQIIERGGLVSMCDPGDSIMADKGFNVQDIFAPKNVTANIPSFFRKKQTFR</sequence>
<dbReference type="PANTHER" id="PTHR23080">
    <property type="entry name" value="THAP DOMAIN PROTEIN"/>
    <property type="match status" value="1"/>
</dbReference>
<keyword evidence="2" id="KW-0479">Metal-binding</keyword>
<evidence type="ECO:0000256" key="1">
    <source>
        <dbReference type="ARBA" id="ARBA00001968"/>
    </source>
</evidence>
<dbReference type="EMBL" id="KB202199">
    <property type="protein sequence ID" value="ESO91895.1"/>
    <property type="molecule type" value="Genomic_DNA"/>
</dbReference>
<evidence type="ECO:0000259" key="3">
    <source>
        <dbReference type="Pfam" id="PF13359"/>
    </source>
</evidence>
<evidence type="ECO:0000313" key="5">
    <source>
        <dbReference type="EMBL" id="ESO91895.1"/>
    </source>
</evidence>
<protein>
    <recommendedName>
        <fullName evidence="7">DDE Tnp4 domain-containing protein</fullName>
    </recommendedName>
</protein>
<dbReference type="RefSeq" id="XP_009057564.1">
    <property type="nucleotide sequence ID" value="XM_009059316.1"/>
</dbReference>
<evidence type="ECO:0000259" key="4">
    <source>
        <dbReference type="Pfam" id="PF13613"/>
    </source>
</evidence>
<gene>
    <name evidence="5" type="ORF">LOTGIDRAFT_163257</name>
</gene>
<dbReference type="PANTHER" id="PTHR23080:SF133">
    <property type="entry name" value="SI:CH211-262I1.5-RELATED"/>
    <property type="match status" value="1"/>
</dbReference>
<dbReference type="InterPro" id="IPR027806">
    <property type="entry name" value="HARBI1_dom"/>
</dbReference>
<accession>V4AA20</accession>
<dbReference type="GO" id="GO:0046872">
    <property type="term" value="F:metal ion binding"/>
    <property type="evidence" value="ECO:0007669"/>
    <property type="project" value="UniProtKB-KW"/>
</dbReference>
<dbReference type="OrthoDB" id="6272738at2759"/>
<dbReference type="GeneID" id="20239362"/>
<dbReference type="Pfam" id="PF13613">
    <property type="entry name" value="HTH_Tnp_4"/>
    <property type="match status" value="1"/>
</dbReference>
<feature type="domain" description="DDE Tnp4" evidence="3">
    <location>
        <begin position="254"/>
        <end position="341"/>
    </location>
</feature>
<feature type="domain" description="Transposase Helix-turn-helix" evidence="4">
    <location>
        <begin position="175"/>
        <end position="222"/>
    </location>
</feature>
<keyword evidence="6" id="KW-1185">Reference proteome</keyword>
<dbReference type="Proteomes" id="UP000030746">
    <property type="component" value="Unassembled WGS sequence"/>
</dbReference>
<dbReference type="AlphaFoldDB" id="V4AA20"/>
<evidence type="ECO:0008006" key="7">
    <source>
        <dbReference type="Google" id="ProtNLM"/>
    </source>
</evidence>
<comment type="cofactor">
    <cofactor evidence="1">
        <name>a divalent metal cation</name>
        <dbReference type="ChEBI" id="CHEBI:60240"/>
    </cofactor>
</comment>
<dbReference type="InterPro" id="IPR027805">
    <property type="entry name" value="Transposase_HTH_dom"/>
</dbReference>
<dbReference type="Pfam" id="PF13359">
    <property type="entry name" value="DDE_Tnp_4"/>
    <property type="match status" value="1"/>
</dbReference>
<dbReference type="KEGG" id="lgi:LOTGIDRAFT_163257"/>
<name>V4AA20_LOTGI</name>
<dbReference type="CTD" id="20239362"/>
<dbReference type="HOGENOM" id="CLU_785933_0_0_1"/>
<dbReference type="OMA" id="FECSSIQ"/>
<organism evidence="5 6">
    <name type="scientific">Lottia gigantea</name>
    <name type="common">Giant owl limpet</name>
    <dbReference type="NCBI Taxonomy" id="225164"/>
    <lineage>
        <taxon>Eukaryota</taxon>
        <taxon>Metazoa</taxon>
        <taxon>Spiralia</taxon>
        <taxon>Lophotrochozoa</taxon>
        <taxon>Mollusca</taxon>
        <taxon>Gastropoda</taxon>
        <taxon>Patellogastropoda</taxon>
        <taxon>Lottioidea</taxon>
        <taxon>Lottiidae</taxon>
        <taxon>Lottia</taxon>
    </lineage>
</organism>
<evidence type="ECO:0000256" key="2">
    <source>
        <dbReference type="ARBA" id="ARBA00022723"/>
    </source>
</evidence>